<protein>
    <recommendedName>
        <fullName evidence="11">Catalase core domain-containing protein</fullName>
    </recommendedName>
</protein>
<evidence type="ECO:0000256" key="6">
    <source>
        <dbReference type="ARBA" id="ARBA00023004"/>
    </source>
</evidence>
<evidence type="ECO:0000256" key="4">
    <source>
        <dbReference type="ARBA" id="ARBA00022723"/>
    </source>
</evidence>
<dbReference type="Proteomes" id="UP000030742">
    <property type="component" value="Unassembled WGS sequence"/>
</dbReference>
<dbReference type="SMART" id="SM01060">
    <property type="entry name" value="Catalase"/>
    <property type="match status" value="1"/>
</dbReference>
<keyword evidence="3 9" id="KW-0349">Heme</keyword>
<evidence type="ECO:0000313" key="12">
    <source>
        <dbReference type="EMBL" id="ERL86473.1"/>
    </source>
</evidence>
<dbReference type="Gene3D" id="2.40.180.10">
    <property type="entry name" value="Catalase core domain"/>
    <property type="match status" value="1"/>
</dbReference>
<dbReference type="EMBL" id="KB631815">
    <property type="protein sequence ID" value="ERL86473.1"/>
    <property type="molecule type" value="Genomic_DNA"/>
</dbReference>
<feature type="active site" evidence="8">
    <location>
        <position position="103"/>
    </location>
</feature>
<evidence type="ECO:0000256" key="5">
    <source>
        <dbReference type="ARBA" id="ARBA00023002"/>
    </source>
</evidence>
<reference evidence="12 13" key="1">
    <citation type="journal article" date="2013" name="Genome Biol.">
        <title>Draft genome of the mountain pine beetle, Dendroctonus ponderosae Hopkins, a major forest pest.</title>
        <authorList>
            <person name="Keeling C.I."/>
            <person name="Yuen M.M."/>
            <person name="Liao N.Y."/>
            <person name="Docking T.R."/>
            <person name="Chan S.K."/>
            <person name="Taylor G.A."/>
            <person name="Palmquist D.L."/>
            <person name="Jackman S.D."/>
            <person name="Nguyen A."/>
            <person name="Li M."/>
            <person name="Henderson H."/>
            <person name="Janes J.K."/>
            <person name="Zhao Y."/>
            <person name="Pandoh P."/>
            <person name="Moore R."/>
            <person name="Sperling F.A."/>
            <person name="Huber D.P."/>
            <person name="Birol I."/>
            <person name="Jones S.J."/>
            <person name="Bohlmann J."/>
        </authorList>
    </citation>
    <scope>NUCLEOTIDE SEQUENCE</scope>
</reference>
<feature type="domain" description="Catalase core" evidence="11">
    <location>
        <begin position="56"/>
        <end position="455"/>
    </location>
</feature>
<keyword evidence="4 9" id="KW-0479">Metal-binding</keyword>
<keyword evidence="7" id="KW-0376">Hydrogen peroxide</keyword>
<dbReference type="GO" id="GO:0042542">
    <property type="term" value="P:response to hydrogen peroxide"/>
    <property type="evidence" value="ECO:0007669"/>
    <property type="project" value="TreeGrafter"/>
</dbReference>
<dbReference type="GO" id="GO:0046872">
    <property type="term" value="F:metal ion binding"/>
    <property type="evidence" value="ECO:0007669"/>
    <property type="project" value="UniProtKB-KW"/>
</dbReference>
<dbReference type="InterPro" id="IPR011614">
    <property type="entry name" value="Catalase_core"/>
</dbReference>
<dbReference type="GO" id="GO:0005777">
    <property type="term" value="C:peroxisome"/>
    <property type="evidence" value="ECO:0007669"/>
    <property type="project" value="TreeGrafter"/>
</dbReference>
<dbReference type="InterPro" id="IPR020835">
    <property type="entry name" value="Catalase_sf"/>
</dbReference>
<gene>
    <name evidence="12" type="ORF">D910_03879</name>
</gene>
<dbReference type="GO" id="GO:0005739">
    <property type="term" value="C:mitochondrion"/>
    <property type="evidence" value="ECO:0007669"/>
    <property type="project" value="TreeGrafter"/>
</dbReference>
<keyword evidence="2" id="KW-0575">Peroxidase</keyword>
<dbReference type="InterPro" id="IPR024711">
    <property type="entry name" value="Catalase_clade1/3"/>
</dbReference>
<evidence type="ECO:0000256" key="3">
    <source>
        <dbReference type="ARBA" id="ARBA00022617"/>
    </source>
</evidence>
<feature type="active site" evidence="8">
    <location>
        <position position="176"/>
    </location>
</feature>
<dbReference type="GO" id="GO:0020037">
    <property type="term" value="F:heme binding"/>
    <property type="evidence" value="ECO:0007669"/>
    <property type="project" value="InterPro"/>
</dbReference>
<dbReference type="PANTHER" id="PTHR11465">
    <property type="entry name" value="CATALASE"/>
    <property type="match status" value="1"/>
</dbReference>
<dbReference type="FunFam" id="2.40.180.10:FF:000001">
    <property type="entry name" value="Catalase"/>
    <property type="match status" value="1"/>
</dbReference>
<evidence type="ECO:0000313" key="13">
    <source>
        <dbReference type="Proteomes" id="UP000030742"/>
    </source>
</evidence>
<comment type="cofactor">
    <cofactor evidence="9">
        <name>heme</name>
        <dbReference type="ChEBI" id="CHEBI:30413"/>
    </cofactor>
</comment>
<dbReference type="PRINTS" id="PR00067">
    <property type="entry name" value="CATALASE"/>
</dbReference>
<dbReference type="PANTHER" id="PTHR11465:SF9">
    <property type="entry name" value="CATALASE"/>
    <property type="match status" value="1"/>
</dbReference>
<evidence type="ECO:0000256" key="10">
    <source>
        <dbReference type="SAM" id="MobiDB-lite"/>
    </source>
</evidence>
<dbReference type="InterPro" id="IPR002226">
    <property type="entry name" value="Catalase_haem_BS"/>
</dbReference>
<feature type="compositionally biased region" description="Polar residues" evidence="10">
    <location>
        <begin position="435"/>
        <end position="453"/>
    </location>
</feature>
<evidence type="ECO:0000256" key="9">
    <source>
        <dbReference type="PIRSR" id="PIRSR038928-2"/>
    </source>
</evidence>
<dbReference type="STRING" id="77166.U4U2E5"/>
<dbReference type="InterPro" id="IPR010582">
    <property type="entry name" value="Catalase_immune_responsive"/>
</dbReference>
<feature type="binding site" description="axial binding residue" evidence="9">
    <location>
        <position position="403"/>
    </location>
    <ligand>
        <name>heme</name>
        <dbReference type="ChEBI" id="CHEBI:30413"/>
    </ligand>
    <ligandPart>
        <name>Fe</name>
        <dbReference type="ChEBI" id="CHEBI:18248"/>
    </ligandPart>
</feature>
<evidence type="ECO:0000256" key="7">
    <source>
        <dbReference type="ARBA" id="ARBA00023324"/>
    </source>
</evidence>
<dbReference type="AlphaFoldDB" id="U4U2E5"/>
<sequence length="552" mass="62587">MPLNQFVRDPAADQLLHYAAEHQAFMAPGSDLRGGRVGGLLKVKRLLLGKGKKSITTQSGNPVGYKDASLTVGYHGPTLLQDVMLLDDLSHFTKERNPERVVHAKGAGAFGYFEVTHDITQYTAAKPFAEIGKRTPIAMRFSTVAGERGYPDTVRDVRGFAIKFYTEDGIWDIVGNNTPVFFVKDAAVFSSFIHVMKRSVFLPGNVWIDSECFRNPVTNLRPDYDMFWDFCSLRTETTHQTLITFSDRGVPRSYRHMHGYGSHTYGFVNNEGKFNWVKYHFVTNQGIKNIKSQEAQQLAGQDPDYHARDLYNAIARGDFPSWDFYIQIMTPEQAAKSPYDPFDLSKVWLHADYPLIPVGRIVLNKNPSNYYAEIEQIAMDVAHLIPGIEVSPDRMLQARMFAYRDTHQYRLGPNYSQLPVNSAYKVSNYNRDGYGTVNSQGGAPNYHPNSFQGPENDERAQALSPSIPLHGEAKRIDSGNDDNFTQARLLYQSVLKEDEKARLVENLVDWLKRATLPIQKRAIATMFDPVDKSLGSRLRQALHLDEQFHIEF</sequence>
<evidence type="ECO:0000259" key="11">
    <source>
        <dbReference type="SMART" id="SM01060"/>
    </source>
</evidence>
<dbReference type="Pfam" id="PF00199">
    <property type="entry name" value="Catalase"/>
    <property type="match status" value="1"/>
</dbReference>
<comment type="similarity">
    <text evidence="1">Belongs to the catalase family.</text>
</comment>
<evidence type="ECO:0000256" key="8">
    <source>
        <dbReference type="PIRSR" id="PIRSR038928-1"/>
    </source>
</evidence>
<keyword evidence="6 9" id="KW-0408">Iron</keyword>
<proteinExistence type="inferred from homology"/>
<dbReference type="PROSITE" id="PS51402">
    <property type="entry name" value="CATALASE_3"/>
    <property type="match status" value="1"/>
</dbReference>
<accession>U4U2E5</accession>
<dbReference type="GO" id="GO:0004096">
    <property type="term" value="F:catalase activity"/>
    <property type="evidence" value="ECO:0007669"/>
    <property type="project" value="UniProtKB-EC"/>
</dbReference>
<keyword evidence="5" id="KW-0560">Oxidoreductase</keyword>
<dbReference type="Pfam" id="PF06628">
    <property type="entry name" value="Catalase-rel"/>
    <property type="match status" value="1"/>
</dbReference>
<dbReference type="SUPFAM" id="SSF56634">
    <property type="entry name" value="Heme-dependent catalase-like"/>
    <property type="match status" value="1"/>
</dbReference>
<dbReference type="GO" id="GO:0042744">
    <property type="term" value="P:hydrogen peroxide catabolic process"/>
    <property type="evidence" value="ECO:0007669"/>
    <property type="project" value="UniProtKB-KW"/>
</dbReference>
<evidence type="ECO:0000256" key="2">
    <source>
        <dbReference type="ARBA" id="ARBA00022559"/>
    </source>
</evidence>
<evidence type="ECO:0000256" key="1">
    <source>
        <dbReference type="ARBA" id="ARBA00005329"/>
    </source>
</evidence>
<dbReference type="InterPro" id="IPR018028">
    <property type="entry name" value="Catalase"/>
</dbReference>
<dbReference type="OrthoDB" id="6880011at2759"/>
<organism evidence="12 13">
    <name type="scientific">Dendroctonus ponderosae</name>
    <name type="common">Mountain pine beetle</name>
    <dbReference type="NCBI Taxonomy" id="77166"/>
    <lineage>
        <taxon>Eukaryota</taxon>
        <taxon>Metazoa</taxon>
        <taxon>Ecdysozoa</taxon>
        <taxon>Arthropoda</taxon>
        <taxon>Hexapoda</taxon>
        <taxon>Insecta</taxon>
        <taxon>Pterygota</taxon>
        <taxon>Neoptera</taxon>
        <taxon>Endopterygota</taxon>
        <taxon>Coleoptera</taxon>
        <taxon>Polyphaga</taxon>
        <taxon>Cucujiformia</taxon>
        <taxon>Curculionidae</taxon>
        <taxon>Scolytinae</taxon>
        <taxon>Dendroctonus</taxon>
    </lineage>
</organism>
<dbReference type="PROSITE" id="PS00437">
    <property type="entry name" value="CATALASE_1"/>
    <property type="match status" value="1"/>
</dbReference>
<dbReference type="PIRSF" id="PIRSF038928">
    <property type="entry name" value="Catalase_clade1-3"/>
    <property type="match status" value="1"/>
</dbReference>
<feature type="region of interest" description="Disordered" evidence="10">
    <location>
        <begin position="435"/>
        <end position="459"/>
    </location>
</feature>
<name>U4U2E5_DENPD</name>